<accession>A0A7Y0L095</accession>
<evidence type="ECO:0000256" key="2">
    <source>
        <dbReference type="SAM" id="Phobius"/>
    </source>
</evidence>
<protein>
    <submittedName>
        <fullName evidence="3">ABC transporter permease subunit</fullName>
    </submittedName>
</protein>
<dbReference type="PANTHER" id="PTHR37305">
    <property type="entry name" value="INTEGRAL MEMBRANE PROTEIN-RELATED"/>
    <property type="match status" value="1"/>
</dbReference>
<dbReference type="GO" id="GO:0140359">
    <property type="term" value="F:ABC-type transporter activity"/>
    <property type="evidence" value="ECO:0007669"/>
    <property type="project" value="InterPro"/>
</dbReference>
<feature type="transmembrane region" description="Helical" evidence="2">
    <location>
        <begin position="26"/>
        <end position="43"/>
    </location>
</feature>
<feature type="transmembrane region" description="Helical" evidence="2">
    <location>
        <begin position="353"/>
        <end position="377"/>
    </location>
</feature>
<dbReference type="Proteomes" id="UP000533476">
    <property type="component" value="Unassembled WGS sequence"/>
</dbReference>
<sequence>MSDRKGLFAALYRNEVEKLLAHRGRMLLVAFLVIVVGGSLLMLHGQASQRHMMAVNLRSAERQVRADRQQLKMATGRAKSAVEQQLTSDEKTLQEMKQQVQPTNEVVQLKQLKAGLKSIPVADRGSTLEQIATTQYMVGHGLTRYNPRTETAFRLDGQVLGGITLLVFALLAVGIGGDRVSQELEGGTWGVLLLHAPARRKIYLAKLSASLSILWGFIVSSALGFFVLGSLFFGIGSPMVPHVVGLHLGFQPGTVPPQLTVLGSKFHILPQWQYDLAALGLAMLALGVLTSIAVGLSMAFGSTIFAFIVGAVLVISGLFAEHAGAWAVIDPTTHLVLMEDWTGALAFQTGIPWLSLGTGLAVVGAWALASVAFGILWSRRLDV</sequence>
<keyword evidence="1" id="KW-0175">Coiled coil</keyword>
<evidence type="ECO:0000313" key="3">
    <source>
        <dbReference type="EMBL" id="NMP20892.1"/>
    </source>
</evidence>
<evidence type="ECO:0000313" key="4">
    <source>
        <dbReference type="Proteomes" id="UP000533476"/>
    </source>
</evidence>
<dbReference type="EMBL" id="JABBVZ010000002">
    <property type="protein sequence ID" value="NMP20892.1"/>
    <property type="molecule type" value="Genomic_DNA"/>
</dbReference>
<organism evidence="3 4">
    <name type="scientific">Sulfobacillus harzensis</name>
    <dbReference type="NCBI Taxonomy" id="2729629"/>
    <lineage>
        <taxon>Bacteria</taxon>
        <taxon>Bacillati</taxon>
        <taxon>Bacillota</taxon>
        <taxon>Clostridia</taxon>
        <taxon>Eubacteriales</taxon>
        <taxon>Clostridiales Family XVII. Incertae Sedis</taxon>
        <taxon>Sulfobacillus</taxon>
    </lineage>
</organism>
<feature type="transmembrane region" description="Helical" evidence="2">
    <location>
        <begin position="304"/>
        <end position="329"/>
    </location>
</feature>
<feature type="coiled-coil region" evidence="1">
    <location>
        <begin position="57"/>
        <end position="99"/>
    </location>
</feature>
<feature type="transmembrane region" description="Helical" evidence="2">
    <location>
        <begin position="276"/>
        <end position="297"/>
    </location>
</feature>
<proteinExistence type="predicted"/>
<feature type="transmembrane region" description="Helical" evidence="2">
    <location>
        <begin position="209"/>
        <end position="235"/>
    </location>
</feature>
<evidence type="ECO:0000256" key="1">
    <source>
        <dbReference type="SAM" id="Coils"/>
    </source>
</evidence>
<reference evidence="3 4" key="1">
    <citation type="submission" date="2020-04" db="EMBL/GenBank/DDBJ databases">
        <authorList>
            <person name="Zhang R."/>
            <person name="Schippers A."/>
        </authorList>
    </citation>
    <scope>NUCLEOTIDE SEQUENCE [LARGE SCALE GENOMIC DNA]</scope>
    <source>
        <strain evidence="3 4">DSM 109850</strain>
    </source>
</reference>
<name>A0A7Y0L095_9FIRM</name>
<gene>
    <name evidence="3" type="ORF">HIJ39_00770</name>
</gene>
<keyword evidence="2" id="KW-1133">Transmembrane helix</keyword>
<dbReference type="PANTHER" id="PTHR37305:SF1">
    <property type="entry name" value="MEMBRANE PROTEIN"/>
    <property type="match status" value="1"/>
</dbReference>
<dbReference type="AlphaFoldDB" id="A0A7Y0L095"/>
<dbReference type="Pfam" id="PF12679">
    <property type="entry name" value="ABC2_membrane_2"/>
    <property type="match status" value="1"/>
</dbReference>
<dbReference type="GO" id="GO:0005886">
    <property type="term" value="C:plasma membrane"/>
    <property type="evidence" value="ECO:0007669"/>
    <property type="project" value="UniProtKB-SubCell"/>
</dbReference>
<keyword evidence="2" id="KW-0812">Transmembrane</keyword>
<keyword evidence="4" id="KW-1185">Reference proteome</keyword>
<keyword evidence="2" id="KW-0472">Membrane</keyword>
<dbReference type="RefSeq" id="WP_169095694.1">
    <property type="nucleotide sequence ID" value="NZ_JABBVZ010000002.1"/>
</dbReference>
<comment type="caution">
    <text evidence="3">The sequence shown here is derived from an EMBL/GenBank/DDBJ whole genome shotgun (WGS) entry which is preliminary data.</text>
</comment>